<dbReference type="Proteomes" id="UP000197991">
    <property type="component" value="Chromosome"/>
</dbReference>
<proteinExistence type="predicted"/>
<dbReference type="InterPro" id="IPR038679">
    <property type="entry name" value="PmrD_sf"/>
</dbReference>
<name>A0A248K6T9_SALBN</name>
<protein>
    <recommendedName>
        <fullName evidence="3">Signal transduction protein PmrD</fullName>
    </recommendedName>
</protein>
<keyword evidence="2" id="KW-1185">Reference proteome</keyword>
<organism evidence="1 2">
    <name type="scientific">Salmonella bongori serovar 66:z41:- str. SA19983605</name>
    <dbReference type="NCBI Taxonomy" id="1243617"/>
    <lineage>
        <taxon>Bacteria</taxon>
        <taxon>Pseudomonadati</taxon>
        <taxon>Pseudomonadota</taxon>
        <taxon>Gammaproteobacteria</taxon>
        <taxon>Enterobacterales</taxon>
        <taxon>Enterobacteriaceae</taxon>
        <taxon>Salmonella</taxon>
    </lineage>
</organism>
<accession>A0A248K6T9</accession>
<reference evidence="1 2" key="1">
    <citation type="submission" date="2017-06" db="EMBL/GenBank/DDBJ databases">
        <title>Salmonella reference genomes for public health.</title>
        <authorList>
            <person name="Robertson J."/>
            <person name="Yoshida C."/>
            <person name="Gurnik S."/>
            <person name="Nash J."/>
        </authorList>
    </citation>
    <scope>NUCLEOTIDE SEQUENCE [LARGE SCALE GENOMIC DNA]</scope>
    <source>
        <strain evidence="1 2">SA19983605</strain>
    </source>
</reference>
<sequence>MDYICGIFMSKNYDIKWRVTQSVCIDEGYYLLTLDSRLLKIMAMVLSTHPVNATDILSPIRGGHYVINYTTTKLVKIISTTELNSTEWKALAL</sequence>
<dbReference type="Gene3D" id="2.40.50.650">
    <property type="match status" value="1"/>
</dbReference>
<dbReference type="AlphaFoldDB" id="A0A248K6T9"/>
<gene>
    <name evidence="1" type="ORF">LFZ56_06710</name>
</gene>
<dbReference type="EMBL" id="CP022120">
    <property type="protein sequence ID" value="ASG53989.1"/>
    <property type="molecule type" value="Genomic_DNA"/>
</dbReference>
<evidence type="ECO:0000313" key="2">
    <source>
        <dbReference type="Proteomes" id="UP000197991"/>
    </source>
</evidence>
<evidence type="ECO:0000313" key="1">
    <source>
        <dbReference type="EMBL" id="ASG53989.1"/>
    </source>
</evidence>
<evidence type="ECO:0008006" key="3">
    <source>
        <dbReference type="Google" id="ProtNLM"/>
    </source>
</evidence>